<dbReference type="AlphaFoldDB" id="A0A088RU44"/>
<evidence type="ECO:0000313" key="3">
    <source>
        <dbReference type="Proteomes" id="UP000063063"/>
    </source>
</evidence>
<dbReference type="RefSeq" id="XP_010699476.1">
    <property type="nucleotide sequence ID" value="XM_010701174.1"/>
</dbReference>
<evidence type="ECO:0000256" key="1">
    <source>
        <dbReference type="SAM" id="MobiDB-lite"/>
    </source>
</evidence>
<keyword evidence="3" id="KW-1185">Reference proteome</keyword>
<feature type="compositionally biased region" description="Basic and acidic residues" evidence="1">
    <location>
        <begin position="47"/>
        <end position="77"/>
    </location>
</feature>
<dbReference type="EMBL" id="CP009393">
    <property type="protein sequence ID" value="AIN98769.1"/>
    <property type="molecule type" value="Genomic_DNA"/>
</dbReference>
<feature type="region of interest" description="Disordered" evidence="1">
    <location>
        <begin position="47"/>
        <end position="78"/>
    </location>
</feature>
<dbReference type="OrthoDB" id="277887at2759"/>
<dbReference type="VEuPathDB" id="TriTrypDB:LPAL13_000035700"/>
<proteinExistence type="predicted"/>
<organism evidence="2 3">
    <name type="scientific">Leishmania panamensis</name>
    <dbReference type="NCBI Taxonomy" id="5679"/>
    <lineage>
        <taxon>Eukaryota</taxon>
        <taxon>Discoba</taxon>
        <taxon>Euglenozoa</taxon>
        <taxon>Kinetoplastea</taxon>
        <taxon>Metakinetoplastina</taxon>
        <taxon>Trypanosomatida</taxon>
        <taxon>Trypanosomatidae</taxon>
        <taxon>Leishmaniinae</taxon>
        <taxon>Leishmania</taxon>
        <taxon>Leishmania guyanensis species complex</taxon>
    </lineage>
</organism>
<accession>A0A088RU44</accession>
<sequence>MSEVTAFSTYQTRSTLLVERERALDARRAGVSDLRQMVAMLTTENRAREEQLAAERSRFRDRKAAQDAKVSTKETEARTQQNRISVLEEEERQLNKTIAERAEEIRTATAEVERRRDLERTLHDAREGLNKAKFALEENDAKVMRLETRLARQELITDKRHAQLTGRVPQYWFPRVPEVDKSASLEDTAGESVYLVDELA</sequence>
<name>A0A088RU44_LEIPA</name>
<protein>
    <submittedName>
        <fullName evidence="2">Uncharacterized protein</fullName>
    </submittedName>
</protein>
<gene>
    <name evidence="2" type="ORF">LPMP_241360</name>
</gene>
<reference evidence="2 3" key="1">
    <citation type="journal article" date="2015" name="Sci. Rep.">
        <title>The genome of Leishmania panamensis: insights into genomics of the L. (Viannia) subgenus.</title>
        <authorList>
            <person name="Llanes A."/>
            <person name="Restrepo C.M."/>
            <person name="Vecchio G.D."/>
            <person name="Anguizola F.J."/>
            <person name="Lleonart R."/>
        </authorList>
    </citation>
    <scope>NUCLEOTIDE SEQUENCE [LARGE SCALE GENOMIC DNA]</scope>
    <source>
        <strain evidence="2 3">MHOM/PA/94/PSC-1</strain>
    </source>
</reference>
<dbReference type="GeneID" id="22575545"/>
<dbReference type="KEGG" id="lpan:LPMP_241360"/>
<evidence type="ECO:0000313" key="2">
    <source>
        <dbReference type="EMBL" id="AIN98769.1"/>
    </source>
</evidence>
<dbReference type="eggNOG" id="ENOG502S33W">
    <property type="taxonomic scope" value="Eukaryota"/>
</dbReference>
<dbReference type="Proteomes" id="UP000063063">
    <property type="component" value="Chromosome 24"/>
</dbReference>
<dbReference type="VEuPathDB" id="TriTrypDB:LPMP_241360"/>